<comment type="caution">
    <text evidence="2">The sequence shown here is derived from an EMBL/GenBank/DDBJ whole genome shotgun (WGS) entry which is preliminary data.</text>
</comment>
<feature type="chain" id="PRO_5042822062" evidence="1">
    <location>
        <begin position="25"/>
        <end position="100"/>
    </location>
</feature>
<name>A0AAN8PR75_PATCE</name>
<reference evidence="2 3" key="1">
    <citation type="submission" date="2024-01" db="EMBL/GenBank/DDBJ databases">
        <title>The genome of the rayed Mediterranean limpet Patella caerulea (Linnaeus, 1758).</title>
        <authorList>
            <person name="Anh-Thu Weber A."/>
            <person name="Halstead-Nussloch G."/>
        </authorList>
    </citation>
    <scope>NUCLEOTIDE SEQUENCE [LARGE SCALE GENOMIC DNA]</scope>
    <source>
        <strain evidence="2">AATW-2023a</strain>
        <tissue evidence="2">Whole specimen</tissue>
    </source>
</reference>
<protein>
    <submittedName>
        <fullName evidence="2">Uncharacterized protein</fullName>
    </submittedName>
</protein>
<dbReference type="AlphaFoldDB" id="A0AAN8PR75"/>
<evidence type="ECO:0000256" key="1">
    <source>
        <dbReference type="SAM" id="SignalP"/>
    </source>
</evidence>
<keyword evidence="1" id="KW-0732">Signal</keyword>
<organism evidence="2 3">
    <name type="scientific">Patella caerulea</name>
    <name type="common">Rayed Mediterranean limpet</name>
    <dbReference type="NCBI Taxonomy" id="87958"/>
    <lineage>
        <taxon>Eukaryota</taxon>
        <taxon>Metazoa</taxon>
        <taxon>Spiralia</taxon>
        <taxon>Lophotrochozoa</taxon>
        <taxon>Mollusca</taxon>
        <taxon>Gastropoda</taxon>
        <taxon>Patellogastropoda</taxon>
        <taxon>Patelloidea</taxon>
        <taxon>Patellidae</taxon>
        <taxon>Patella</taxon>
    </lineage>
</organism>
<dbReference type="EMBL" id="JAZGQO010000007">
    <property type="protein sequence ID" value="KAK6182382.1"/>
    <property type="molecule type" value="Genomic_DNA"/>
</dbReference>
<dbReference type="Proteomes" id="UP001347796">
    <property type="component" value="Unassembled WGS sequence"/>
</dbReference>
<feature type="signal peptide" evidence="1">
    <location>
        <begin position="1"/>
        <end position="24"/>
    </location>
</feature>
<accession>A0AAN8PR75</accession>
<evidence type="ECO:0000313" key="3">
    <source>
        <dbReference type="Proteomes" id="UP001347796"/>
    </source>
</evidence>
<keyword evidence="3" id="KW-1185">Reference proteome</keyword>
<sequence length="100" mass="11092">MKNLIKVMSILLIVILSQNILVAGKSFIDCREVCEMDYEMSEMLYIKCSHLCGGYKKNQHDHQPKETTVKPDTTTPVCDFLCSVQLGGHACDCSKPGLPG</sequence>
<gene>
    <name evidence="2" type="ORF">SNE40_010086</name>
</gene>
<evidence type="ECO:0000313" key="2">
    <source>
        <dbReference type="EMBL" id="KAK6182382.1"/>
    </source>
</evidence>
<proteinExistence type="predicted"/>